<comment type="subunit">
    <text evidence="7">Homodimers and heterodimers.</text>
</comment>
<keyword evidence="4 7" id="KW-0804">Transcription</keyword>
<dbReference type="Pfam" id="PF06507">
    <property type="entry name" value="ARF_AD"/>
    <property type="match status" value="1"/>
</dbReference>
<evidence type="ECO:0000256" key="2">
    <source>
        <dbReference type="ARBA" id="ARBA00023015"/>
    </source>
</evidence>
<evidence type="ECO:0000256" key="5">
    <source>
        <dbReference type="ARBA" id="ARBA00023242"/>
    </source>
</evidence>
<proteinExistence type="inferred from homology"/>
<accession>A0ABP0T9Q2</accession>
<comment type="similarity">
    <text evidence="1 7">Belongs to the ARF family.</text>
</comment>
<keyword evidence="6 7" id="KW-0927">Auxin signaling pathway</keyword>
<feature type="region of interest" description="Disordered" evidence="8">
    <location>
        <begin position="17"/>
        <end position="40"/>
    </location>
</feature>
<dbReference type="SMART" id="SM01019">
    <property type="entry name" value="B3"/>
    <property type="match status" value="1"/>
</dbReference>
<dbReference type="SUPFAM" id="SSF101936">
    <property type="entry name" value="DNA-binding pseudobarrel domain"/>
    <property type="match status" value="1"/>
</dbReference>
<keyword evidence="5 7" id="KW-0539">Nucleus</keyword>
<feature type="compositionally biased region" description="Polar residues" evidence="8">
    <location>
        <begin position="409"/>
        <end position="423"/>
    </location>
</feature>
<organism evidence="11 12">
    <name type="scientific">Sphagnum troendelagicum</name>
    <dbReference type="NCBI Taxonomy" id="128251"/>
    <lineage>
        <taxon>Eukaryota</taxon>
        <taxon>Viridiplantae</taxon>
        <taxon>Streptophyta</taxon>
        <taxon>Embryophyta</taxon>
        <taxon>Bryophyta</taxon>
        <taxon>Sphagnophytina</taxon>
        <taxon>Sphagnopsida</taxon>
        <taxon>Sphagnales</taxon>
        <taxon>Sphagnaceae</taxon>
        <taxon>Sphagnum</taxon>
    </lineage>
</organism>
<dbReference type="InterPro" id="IPR015300">
    <property type="entry name" value="DNA-bd_pseudobarrel_sf"/>
</dbReference>
<dbReference type="SUPFAM" id="SSF54277">
    <property type="entry name" value="CAD &amp; PB1 domains"/>
    <property type="match status" value="1"/>
</dbReference>
<evidence type="ECO:0000256" key="8">
    <source>
        <dbReference type="SAM" id="MobiDB-lite"/>
    </source>
</evidence>
<evidence type="ECO:0000313" key="11">
    <source>
        <dbReference type="EMBL" id="CAK9190103.1"/>
    </source>
</evidence>
<dbReference type="PROSITE" id="PS50863">
    <property type="entry name" value="B3"/>
    <property type="match status" value="1"/>
</dbReference>
<name>A0ABP0T9Q2_9BRYO</name>
<feature type="region of interest" description="Disordered" evidence="8">
    <location>
        <begin position="393"/>
        <end position="423"/>
    </location>
</feature>
<evidence type="ECO:0000259" key="10">
    <source>
        <dbReference type="PROSITE" id="PS51745"/>
    </source>
</evidence>
<evidence type="ECO:0000313" key="12">
    <source>
        <dbReference type="Proteomes" id="UP001497512"/>
    </source>
</evidence>
<evidence type="ECO:0000256" key="6">
    <source>
        <dbReference type="ARBA" id="ARBA00023294"/>
    </source>
</evidence>
<dbReference type="InterPro" id="IPR003340">
    <property type="entry name" value="B3_DNA-bd"/>
</dbReference>
<dbReference type="CDD" id="cd10017">
    <property type="entry name" value="B3_DNA"/>
    <property type="match status" value="1"/>
</dbReference>
<keyword evidence="3 7" id="KW-0238">DNA-binding</keyword>
<evidence type="ECO:0000259" key="9">
    <source>
        <dbReference type="PROSITE" id="PS50863"/>
    </source>
</evidence>
<dbReference type="Pfam" id="PF02309">
    <property type="entry name" value="AUX_IAA"/>
    <property type="match status" value="1"/>
</dbReference>
<dbReference type="EMBL" id="OZ019893">
    <property type="protein sequence ID" value="CAK9190103.1"/>
    <property type="molecule type" value="Genomic_DNA"/>
</dbReference>
<gene>
    <name evidence="11" type="ORF">CSSPTR1EN2_LOCUS659</name>
</gene>
<comment type="subcellular location">
    <subcellularLocation>
        <location evidence="7">Nucleus</location>
    </subcellularLocation>
</comment>
<dbReference type="InterPro" id="IPR033389">
    <property type="entry name" value="AUX/IAA_dom"/>
</dbReference>
<dbReference type="PROSITE" id="PS51745">
    <property type="entry name" value="PB1"/>
    <property type="match status" value="1"/>
</dbReference>
<feature type="region of interest" description="Disordered" evidence="8">
    <location>
        <begin position="789"/>
        <end position="828"/>
    </location>
</feature>
<feature type="region of interest" description="Disordered" evidence="8">
    <location>
        <begin position="530"/>
        <end position="554"/>
    </location>
</feature>
<dbReference type="Gene3D" id="2.30.30.1040">
    <property type="match status" value="1"/>
</dbReference>
<comment type="function">
    <text evidence="7">Auxin response factors (ARFs) are transcriptional factors that bind specifically to the DNA sequence 5'-TGTCTC-3' found in the auxin-responsive promoter elements (AuxREs).</text>
</comment>
<dbReference type="PANTHER" id="PTHR31384:SF1">
    <property type="entry name" value="AUXIN RESPONSE FACTOR 9"/>
    <property type="match status" value="1"/>
</dbReference>
<dbReference type="Proteomes" id="UP001497512">
    <property type="component" value="Chromosome 1"/>
</dbReference>
<feature type="domain" description="PB1" evidence="10">
    <location>
        <begin position="705"/>
        <end position="799"/>
    </location>
</feature>
<keyword evidence="12" id="KW-1185">Reference proteome</keyword>
<evidence type="ECO:0000256" key="3">
    <source>
        <dbReference type="ARBA" id="ARBA00023125"/>
    </source>
</evidence>
<reference evidence="11 12" key="1">
    <citation type="submission" date="2024-02" db="EMBL/GenBank/DDBJ databases">
        <authorList>
            <consortium name="ELIXIR-Norway"/>
            <consortium name="Elixir Norway"/>
        </authorList>
    </citation>
    <scope>NUCLEOTIDE SEQUENCE [LARGE SCALE GENOMIC DNA]</scope>
</reference>
<evidence type="ECO:0000256" key="1">
    <source>
        <dbReference type="ARBA" id="ARBA00007853"/>
    </source>
</evidence>
<dbReference type="InterPro" id="IPR044835">
    <property type="entry name" value="ARF_plant"/>
</dbReference>
<dbReference type="Pfam" id="PF02362">
    <property type="entry name" value="B3"/>
    <property type="match status" value="1"/>
</dbReference>
<feature type="region of interest" description="Disordered" evidence="8">
    <location>
        <begin position="132"/>
        <end position="152"/>
    </location>
</feature>
<dbReference type="Gene3D" id="3.10.20.90">
    <property type="entry name" value="Phosphatidylinositol 3-kinase Catalytic Subunit, Chain A, domain 1"/>
    <property type="match status" value="1"/>
</dbReference>
<dbReference type="InterPro" id="IPR010525">
    <property type="entry name" value="ARF_dom"/>
</dbReference>
<protein>
    <recommendedName>
        <fullName evidence="7">Auxin response factor</fullName>
    </recommendedName>
</protein>
<dbReference type="Gene3D" id="2.40.330.10">
    <property type="entry name" value="DNA-binding pseudobarrel domain"/>
    <property type="match status" value="1"/>
</dbReference>
<evidence type="ECO:0000256" key="4">
    <source>
        <dbReference type="ARBA" id="ARBA00023163"/>
    </source>
</evidence>
<feature type="domain" description="TF-B3" evidence="9">
    <location>
        <begin position="153"/>
        <end position="255"/>
    </location>
</feature>
<dbReference type="PANTHER" id="PTHR31384">
    <property type="entry name" value="AUXIN RESPONSE FACTOR 4-RELATED"/>
    <property type="match status" value="1"/>
</dbReference>
<keyword evidence="2 7" id="KW-0805">Transcription regulation</keyword>
<dbReference type="InterPro" id="IPR053793">
    <property type="entry name" value="PB1-like"/>
</dbReference>
<evidence type="ECO:0000256" key="7">
    <source>
        <dbReference type="RuleBase" id="RU004561"/>
    </source>
</evidence>
<sequence>MMMRSSNGSAIMNLQQHNASPPMSRCPTLLPSSSDSSTVGIPGNDDDLDSELWHACAGPLVSLPPVNSLVVYWPQGHLEQVANCTPQAVVQPPIPQYNLPPQILCRLTDITLMAHPDTDKLYAQMDLTPVRESEKPLVSEEPPPAAKRKRNSFCKTLTASDTSTHGGFSVPRRAAEECLPELDYTMNPPCQELVANDVHGVEWKFRHIYRGHPRRHLLTTGWSVFVSSKRLVAGDSVLFLRGENEQLRLGVRRAPKQQQDAPSMVVSNQSTQIGVLATAAHAAMEKLRFSVIYHPSTCLSEFVIPYHKYVKAINSTASVGMRFKMRFESADLTERRYAGTITGIGDVDPVRWPNSYWRSLKVEWDESVASERQERVSLWEIEPFNSAAILPPLGLGQNPSQKRRPNKPTLATCQSTPESFHSTKQARVLVHDQGAPKLQEDEEGGTSWRVSGRAVKCEGVLKSPLMAQDRTGREGWLPMQEPKICLGGDISRSLQRCDFTGVLTLQPSQHNVEREQEHLRLCVENYLREHKEHKDSPSPRLSSTGKPLCGSDDIQNSVNSSSVWDPAMKLLWPSNPPHLASMPESEDPSSPAPIWPITIPPVMPDGAASSSHSVGARGESFPSWEDHEGKLVASTPPPARPQCKLFGFALNGDNPPIPTSAKPLKEAEVDVEHLSTGPTNSGDSNSRELAVKTDAVLKHSRFPVRSFIKVHKQGEPGRSVDLTRYESYSELKRALENMFSLHGQLESPDKQWQVVYTDHEGDVLLVGDDPWGEFCSCVRSLKIVSSAMEEGSEDEVQADVQDMSPLMPGPNYVRSGSFKNPDEQVPGS</sequence>